<keyword evidence="1" id="KW-0175">Coiled coil</keyword>
<evidence type="ECO:0000256" key="1">
    <source>
        <dbReference type="SAM" id="Coils"/>
    </source>
</evidence>
<feature type="coiled-coil region" evidence="1">
    <location>
        <begin position="11"/>
        <end position="87"/>
    </location>
</feature>
<feature type="coiled-coil region" evidence="1">
    <location>
        <begin position="127"/>
        <end position="161"/>
    </location>
</feature>
<feature type="coiled-coil region" evidence="1">
    <location>
        <begin position="400"/>
        <end position="441"/>
    </location>
</feature>
<sequence>MAFSPEFLSRLSELGNEYQRLSEDHEKLKGTENQLYEQITQLQNEVGQLKEGRSSLLSENRSLIEKLQRVTQDHSLLQDEFRELKEDNGRLSLQLTESRLETSETREQLERERLTHAASVGKMGESQEKLKAEIVELSERNKSLNKKRQDAADQLRLAAEEQTRVAEQVKALHVEKRQLGDRTKQLTEESRLLGMRIRTLTAKNKQLGEDKQHALQNMQLAHDEEKQKLEKKIRAMESAREEALAAAKHLEEEKSRLEQDFRSAEEDKRQMAEQIQSLGARLAEATMERNKLQDALNNERNIVEENKERQKIEMDKCVRRLTDEQNRLKEKFAADYRKACDEIERLTNEKQQVVGHILDFSEMHGASNGPSSEAATARRSPDVADYSSVMTATRSVAVRVVHLENTVKLLTDQHRILNEEKERLERDIAHLVQQNQHVTQARKLLAGQHARILQGIRELAEEASLAQSVLGSGDLVGTSSASPFAGLSVFSKDADSGKAQTKVASLSCMTTDMSPSDTTKPAFPLGVAGAVNSYDADPTLVDEADSLIH</sequence>
<dbReference type="AlphaFoldDB" id="A0A0F7U7Z6"/>
<feature type="coiled-coil region" evidence="1">
    <location>
        <begin position="215"/>
        <end position="349"/>
    </location>
</feature>
<gene>
    <name evidence="2" type="ORF">BN1204_017850</name>
</gene>
<dbReference type="Gene3D" id="1.20.5.4090">
    <property type="match status" value="1"/>
</dbReference>
<dbReference type="EMBL" id="LN714480">
    <property type="protein sequence ID" value="CEL65954.1"/>
    <property type="molecule type" value="Genomic_DNA"/>
</dbReference>
<reference evidence="2" key="1">
    <citation type="journal article" date="2015" name="PLoS ONE">
        <title>Comprehensive Evaluation of Toxoplasma gondii VEG and Neospora caninum LIV Genomes with Tachyzoite Stage Transcriptome and Proteome Defines Novel Transcript Features.</title>
        <authorList>
            <person name="Ramaprasad A."/>
            <person name="Mourier T."/>
            <person name="Naeem R."/>
            <person name="Malas T.B."/>
            <person name="Moussa E."/>
            <person name="Panigrahi A."/>
            <person name="Vermont S.J."/>
            <person name="Otto T.D."/>
            <person name="Wastling J."/>
            <person name="Pain A."/>
        </authorList>
    </citation>
    <scope>NUCLEOTIDE SEQUENCE</scope>
    <source>
        <strain evidence="2">Liverpool</strain>
    </source>
</reference>
<name>A0A0F7U7Z6_NEOCL</name>
<proteinExistence type="predicted"/>
<organism evidence="2">
    <name type="scientific">Neospora caninum (strain Liverpool)</name>
    <dbReference type="NCBI Taxonomy" id="572307"/>
    <lineage>
        <taxon>Eukaryota</taxon>
        <taxon>Sar</taxon>
        <taxon>Alveolata</taxon>
        <taxon>Apicomplexa</taxon>
        <taxon>Conoidasida</taxon>
        <taxon>Coccidia</taxon>
        <taxon>Eucoccidiorida</taxon>
        <taxon>Eimeriorina</taxon>
        <taxon>Sarcocystidae</taxon>
        <taxon>Neospora</taxon>
    </lineage>
</organism>
<protein>
    <submittedName>
        <fullName evidence="2">Plectin, putative</fullName>
    </submittedName>
</protein>
<evidence type="ECO:0000313" key="2">
    <source>
        <dbReference type="EMBL" id="CEL65954.1"/>
    </source>
</evidence>
<accession>A0A0F7U7Z6</accession>